<keyword evidence="5" id="KW-1185">Reference proteome</keyword>
<organism evidence="2">
    <name type="scientific">Cladocopium goreaui</name>
    <dbReference type="NCBI Taxonomy" id="2562237"/>
    <lineage>
        <taxon>Eukaryota</taxon>
        <taxon>Sar</taxon>
        <taxon>Alveolata</taxon>
        <taxon>Dinophyceae</taxon>
        <taxon>Suessiales</taxon>
        <taxon>Symbiodiniaceae</taxon>
        <taxon>Cladocopium</taxon>
    </lineage>
</organism>
<name>A0A9P1DLP2_9DINO</name>
<proteinExistence type="predicted"/>
<dbReference type="EMBL" id="CAMXCT010005046">
    <property type="protein sequence ID" value="CAI4011209.1"/>
    <property type="molecule type" value="Genomic_DNA"/>
</dbReference>
<gene>
    <name evidence="2" type="ORF">C1SCF055_LOCUS36392</name>
</gene>
<feature type="compositionally biased region" description="Basic and acidic residues" evidence="1">
    <location>
        <begin position="431"/>
        <end position="443"/>
    </location>
</feature>
<feature type="region of interest" description="Disordered" evidence="1">
    <location>
        <begin position="728"/>
        <end position="749"/>
    </location>
</feature>
<dbReference type="Proteomes" id="UP001152797">
    <property type="component" value="Unassembled WGS sequence"/>
</dbReference>
<feature type="compositionally biased region" description="Basic and acidic residues" evidence="1">
    <location>
        <begin position="450"/>
        <end position="462"/>
    </location>
</feature>
<evidence type="ECO:0000256" key="1">
    <source>
        <dbReference type="SAM" id="MobiDB-lite"/>
    </source>
</evidence>
<feature type="compositionally biased region" description="Basic and acidic residues" evidence="1">
    <location>
        <begin position="173"/>
        <end position="183"/>
    </location>
</feature>
<feature type="compositionally biased region" description="Basic and acidic residues" evidence="1">
    <location>
        <begin position="225"/>
        <end position="357"/>
    </location>
</feature>
<comment type="caution">
    <text evidence="2">The sequence shown here is derived from an EMBL/GenBank/DDBJ whole genome shotgun (WGS) entry which is preliminary data.</text>
</comment>
<reference evidence="2" key="1">
    <citation type="submission" date="2022-10" db="EMBL/GenBank/DDBJ databases">
        <authorList>
            <person name="Chen Y."/>
            <person name="Dougan E. K."/>
            <person name="Chan C."/>
            <person name="Rhodes N."/>
            <person name="Thang M."/>
        </authorList>
    </citation>
    <scope>NUCLEOTIDE SEQUENCE</scope>
</reference>
<evidence type="ECO:0000313" key="3">
    <source>
        <dbReference type="EMBL" id="CAL1164584.1"/>
    </source>
</evidence>
<feature type="compositionally biased region" description="Basic and acidic residues" evidence="1">
    <location>
        <begin position="397"/>
        <end position="411"/>
    </location>
</feature>
<protein>
    <submittedName>
        <fullName evidence="4">Beta-galactosidase</fullName>
    </submittedName>
</protein>
<feature type="region of interest" description="Disordered" evidence="1">
    <location>
        <begin position="170"/>
        <end position="546"/>
    </location>
</feature>
<dbReference type="OrthoDB" id="10547125at2759"/>
<dbReference type="EMBL" id="CAMXCT030005046">
    <property type="protein sequence ID" value="CAL4798521.1"/>
    <property type="molecule type" value="Genomic_DNA"/>
</dbReference>
<accession>A0A9P1DLP2</accession>
<reference evidence="3" key="2">
    <citation type="submission" date="2024-04" db="EMBL/GenBank/DDBJ databases">
        <authorList>
            <person name="Chen Y."/>
            <person name="Shah S."/>
            <person name="Dougan E. K."/>
            <person name="Thang M."/>
            <person name="Chan C."/>
        </authorList>
    </citation>
    <scope>NUCLEOTIDE SEQUENCE [LARGE SCALE GENOMIC DNA]</scope>
</reference>
<dbReference type="EMBL" id="CAMXCT020005046">
    <property type="protein sequence ID" value="CAL1164584.1"/>
    <property type="molecule type" value="Genomic_DNA"/>
</dbReference>
<evidence type="ECO:0000313" key="5">
    <source>
        <dbReference type="Proteomes" id="UP001152797"/>
    </source>
</evidence>
<sequence length="824" mass="92618">MSGIRHDNSAQLCVLLCETMAFPKGPPTGGEKGMVCHWYITMANGKTAHLPSEVFTPKGSVQLDWCAFLVLDAGVQADVRLTVADLAGNHLCAHFGTTKNLAKSDQFDIRELKLEDVNGVVAMMTVHAASQMRWTGASAPKRELGSCDFLPADDAQALHIWKFLFPSRPPPKARSELKPIKEEAESEVLTPQKTQAVDADEEEEEEEEEGEEEEEQEEDAVEEVPPVKEQELQERRAEEGSEREAKEREAKEREANEREAKEREAKEREAKERQAKEREAKEREAKERDAKEREAKEREAKEQEAKEREAQEREAKEREAKEREVKEREAKEREAKEQEAKAREIKERDAKEMERAKDAHRRRSQDSQIRLRQSYLRKSEAGDRERILPRQSLRAVRSGEQERLGRRDSHLAPRGSLSAACPASTPPMQAHLDRRPVDRRWLEASDSEEELHFDSEPGEARPSRAVHQGSHRQHFPVPSTPLDTVETEQKDARQGARHRWEHGGPKWPPSRSELLGGQEPALHDTKSDLELAPPPPLPASGEETPGFPEQLRQIQQQLHQQQVQLKEQLQLQRQLQHRWPSPFTAGPKRHSPAPKRQSWRGSKTQQIAKPMASDVEGKASGGFPATVEGRTQSSGVTQVACRCRRLYRVTTRGLGIRAGPDVTSPRTGAVLKRGAVFEASVVAPGADGRIYLKLSGWRGWAFDDSAVDPMDPSVEALNEQEVLEILTSQSTSGAAQSDPSHLTAKEIIEPSTLDPLVLPRRTEVERKPRGDGWSTPSGTPEADACFPPHRISASPDEVLHPSISHEFREAMGLRRPMPDLARQL</sequence>
<feature type="compositionally biased region" description="Polar residues" evidence="1">
    <location>
        <begin position="728"/>
        <end position="740"/>
    </location>
</feature>
<evidence type="ECO:0000313" key="2">
    <source>
        <dbReference type="EMBL" id="CAI4011209.1"/>
    </source>
</evidence>
<feature type="compositionally biased region" description="Basic and acidic residues" evidence="1">
    <location>
        <begin position="377"/>
        <end position="388"/>
    </location>
</feature>
<evidence type="ECO:0000313" key="4">
    <source>
        <dbReference type="EMBL" id="CAL4798521.1"/>
    </source>
</evidence>
<feature type="region of interest" description="Disordered" evidence="1">
    <location>
        <begin position="573"/>
        <end position="631"/>
    </location>
</feature>
<feature type="compositionally biased region" description="Acidic residues" evidence="1">
    <location>
        <begin position="198"/>
        <end position="222"/>
    </location>
</feature>
<dbReference type="AlphaFoldDB" id="A0A9P1DLP2"/>